<feature type="transmembrane region" description="Helical" evidence="11">
    <location>
        <begin position="194"/>
        <end position="217"/>
    </location>
</feature>
<keyword evidence="6" id="KW-0297">G-protein coupled receptor</keyword>
<evidence type="ECO:0000256" key="2">
    <source>
        <dbReference type="ARBA" id="ARBA00005314"/>
    </source>
</evidence>
<name>A0ABN7SI79_OIKDI</name>
<dbReference type="Pfam" id="PF02793">
    <property type="entry name" value="HRM"/>
    <property type="match status" value="1"/>
</dbReference>
<dbReference type="SUPFAM" id="SSF111418">
    <property type="entry name" value="Hormone receptor domain"/>
    <property type="match status" value="1"/>
</dbReference>
<reference evidence="14 15" key="1">
    <citation type="submission" date="2021-04" db="EMBL/GenBank/DDBJ databases">
        <authorList>
            <person name="Bliznina A."/>
        </authorList>
    </citation>
    <scope>NUCLEOTIDE SEQUENCE [LARGE SCALE GENOMIC DNA]</scope>
</reference>
<dbReference type="Gene3D" id="4.10.1240.10">
    <property type="entry name" value="GPCR, family 2, extracellular hormone receptor domain"/>
    <property type="match status" value="1"/>
</dbReference>
<feature type="compositionally biased region" description="Polar residues" evidence="10">
    <location>
        <begin position="587"/>
        <end position="599"/>
    </location>
</feature>
<feature type="transmembrane region" description="Helical" evidence="11">
    <location>
        <begin position="435"/>
        <end position="451"/>
    </location>
</feature>
<dbReference type="InterPro" id="IPR036445">
    <property type="entry name" value="GPCR_2_extracell_dom_sf"/>
</dbReference>
<evidence type="ECO:0000256" key="7">
    <source>
        <dbReference type="ARBA" id="ARBA00023136"/>
    </source>
</evidence>
<dbReference type="InterPro" id="IPR050332">
    <property type="entry name" value="GPCR_2"/>
</dbReference>
<dbReference type="Gene3D" id="1.20.1070.10">
    <property type="entry name" value="Rhodopsin 7-helix transmembrane proteins"/>
    <property type="match status" value="1"/>
</dbReference>
<protein>
    <submittedName>
        <fullName evidence="14">Oidioi.mRNA.OKI2018_I69.XSR.g16528.t1.cds</fullName>
    </submittedName>
</protein>
<dbReference type="PANTHER" id="PTHR45620:SF36">
    <property type="match status" value="1"/>
</dbReference>
<dbReference type="EMBL" id="OU015569">
    <property type="protein sequence ID" value="CAG5099443.1"/>
    <property type="molecule type" value="Genomic_DNA"/>
</dbReference>
<feature type="compositionally biased region" description="Polar residues" evidence="10">
    <location>
        <begin position="542"/>
        <end position="554"/>
    </location>
</feature>
<feature type="transmembrane region" description="Helical" evidence="11">
    <location>
        <begin position="229"/>
        <end position="249"/>
    </location>
</feature>
<feature type="transmembrane region" description="Helical" evidence="11">
    <location>
        <begin position="471"/>
        <end position="490"/>
    </location>
</feature>
<feature type="domain" description="G-protein coupled receptors family 2 profile 1" evidence="12">
    <location>
        <begin position="50"/>
        <end position="123"/>
    </location>
</feature>
<feature type="region of interest" description="Disordered" evidence="10">
    <location>
        <begin position="542"/>
        <end position="615"/>
    </location>
</feature>
<keyword evidence="7 11" id="KW-0472">Membrane</keyword>
<evidence type="ECO:0000256" key="6">
    <source>
        <dbReference type="ARBA" id="ARBA00023040"/>
    </source>
</evidence>
<feature type="compositionally biased region" description="Basic and acidic residues" evidence="10">
    <location>
        <begin position="557"/>
        <end position="567"/>
    </location>
</feature>
<keyword evidence="15" id="KW-1185">Reference proteome</keyword>
<feature type="transmembrane region" description="Helical" evidence="11">
    <location>
        <begin position="345"/>
        <end position="368"/>
    </location>
</feature>
<proteinExistence type="inferred from homology"/>
<feature type="transmembrane region" description="Helical" evidence="11">
    <location>
        <begin position="395"/>
        <end position="414"/>
    </location>
</feature>
<evidence type="ECO:0000313" key="15">
    <source>
        <dbReference type="Proteomes" id="UP001158576"/>
    </source>
</evidence>
<dbReference type="PROSITE" id="PS50261">
    <property type="entry name" value="G_PROTEIN_RECEP_F2_4"/>
    <property type="match status" value="1"/>
</dbReference>
<dbReference type="Pfam" id="PF00002">
    <property type="entry name" value="7tm_2"/>
    <property type="match status" value="1"/>
</dbReference>
<feature type="transmembrane region" description="Helical" evidence="11">
    <location>
        <begin position="312"/>
        <end position="333"/>
    </location>
</feature>
<dbReference type="PRINTS" id="PR00249">
    <property type="entry name" value="GPCRSECRETIN"/>
</dbReference>
<comment type="similarity">
    <text evidence="2">Belongs to the G-protein coupled receptor 2 family.</text>
</comment>
<evidence type="ECO:0000259" key="13">
    <source>
        <dbReference type="PROSITE" id="PS50261"/>
    </source>
</evidence>
<dbReference type="PANTHER" id="PTHR45620">
    <property type="entry name" value="PDF RECEPTOR-LIKE PROTEIN-RELATED"/>
    <property type="match status" value="1"/>
</dbReference>
<keyword evidence="4 11" id="KW-0812">Transmembrane</keyword>
<comment type="subcellular location">
    <subcellularLocation>
        <location evidence="1">Cell membrane</location>
        <topology evidence="1">Multi-pass membrane protein</topology>
    </subcellularLocation>
</comment>
<sequence length="615" mass="70716">MQERKIHLDVGNSINKLTRSSYDIFGVEDGSVDIFGFASKICSSLSRGIACLKQPPSDNQFSACPTIFELSHCWTETPHGQRLETDCPTDSLLQTQNETTYRDCSPQGYFQNGTADPERPAGWHSIRETHIQYLQQNCSLYAPDYTADYSSSYNQSASNSTSYEDDFYYDYSSGPILNSEEPYDLGTLTVLLKMLMIFSILSFITTIVSLLLMSFFLRKCTRVYIHMNLLFTFMLRSLFFIWSQVTFMWRTPRMEEQYSYLPDLINDLENYEFSKLEQKDLAQMEAHYEQYCVAHIRNEKKFTFLCQIYPVLINYSIIACFAWLVCEGLYLVLLQKQPTILFKNFNPMHWFIALSWGFPGCVVGLWVYKMYTRENGSFQCFSVDEKYDKILNYPINFFVFTGLIIFFILIIEIIKKLRAPEHIAGSGNFTIRMSKATLSMIPLLGAQYSIVPYLTVENGVPRDIANVCTTLSVLFSSTHGIIVSFLYCFTSTEMKNAIMRRWKVHKEIQSVYKEISSRRQSRDTFTTHLKVSRDDDMFSASLTQRQHSAPSSQIFGEKGEFDSESPRSSDSAKVWEKEQGEAGSVAGSRTNCSDFSDSGFSDEKNIQSCDLLDDY</sequence>
<keyword evidence="3" id="KW-1003">Cell membrane</keyword>
<dbReference type="Proteomes" id="UP001158576">
    <property type="component" value="Chromosome XSR"/>
</dbReference>
<dbReference type="PROSITE" id="PS50227">
    <property type="entry name" value="G_PROTEIN_RECEP_F2_3"/>
    <property type="match status" value="1"/>
</dbReference>
<evidence type="ECO:0000256" key="11">
    <source>
        <dbReference type="SAM" id="Phobius"/>
    </source>
</evidence>
<evidence type="ECO:0000313" key="14">
    <source>
        <dbReference type="EMBL" id="CAG5099443.1"/>
    </source>
</evidence>
<keyword evidence="9" id="KW-0807">Transducer</keyword>
<dbReference type="InterPro" id="IPR017981">
    <property type="entry name" value="GPCR_2-like_7TM"/>
</dbReference>
<evidence type="ECO:0000256" key="10">
    <source>
        <dbReference type="SAM" id="MobiDB-lite"/>
    </source>
</evidence>
<dbReference type="InterPro" id="IPR000832">
    <property type="entry name" value="GPCR_2_secretin-like"/>
</dbReference>
<evidence type="ECO:0000256" key="9">
    <source>
        <dbReference type="ARBA" id="ARBA00023224"/>
    </source>
</evidence>
<evidence type="ECO:0000256" key="5">
    <source>
        <dbReference type="ARBA" id="ARBA00022989"/>
    </source>
</evidence>
<evidence type="ECO:0000256" key="8">
    <source>
        <dbReference type="ARBA" id="ARBA00023170"/>
    </source>
</evidence>
<feature type="domain" description="G-protein coupled receptors family 2 profile 2" evidence="13">
    <location>
        <begin position="188"/>
        <end position="491"/>
    </location>
</feature>
<evidence type="ECO:0000256" key="4">
    <source>
        <dbReference type="ARBA" id="ARBA00022692"/>
    </source>
</evidence>
<evidence type="ECO:0000256" key="1">
    <source>
        <dbReference type="ARBA" id="ARBA00004651"/>
    </source>
</evidence>
<keyword evidence="8" id="KW-0675">Receptor</keyword>
<dbReference type="InterPro" id="IPR001879">
    <property type="entry name" value="GPCR_2_extracellular_dom"/>
</dbReference>
<evidence type="ECO:0000259" key="12">
    <source>
        <dbReference type="PROSITE" id="PS50227"/>
    </source>
</evidence>
<organism evidence="14 15">
    <name type="scientific">Oikopleura dioica</name>
    <name type="common">Tunicate</name>
    <dbReference type="NCBI Taxonomy" id="34765"/>
    <lineage>
        <taxon>Eukaryota</taxon>
        <taxon>Metazoa</taxon>
        <taxon>Chordata</taxon>
        <taxon>Tunicata</taxon>
        <taxon>Appendicularia</taxon>
        <taxon>Copelata</taxon>
        <taxon>Oikopleuridae</taxon>
        <taxon>Oikopleura</taxon>
    </lineage>
</organism>
<accession>A0ABN7SI79</accession>
<gene>
    <name evidence="14" type="ORF">OKIOD_LOCUS8086</name>
</gene>
<keyword evidence="5 11" id="KW-1133">Transmembrane helix</keyword>
<dbReference type="SUPFAM" id="SSF81321">
    <property type="entry name" value="Family A G protein-coupled receptor-like"/>
    <property type="match status" value="1"/>
</dbReference>
<evidence type="ECO:0000256" key="3">
    <source>
        <dbReference type="ARBA" id="ARBA00022475"/>
    </source>
</evidence>